<evidence type="ECO:0000256" key="1">
    <source>
        <dbReference type="SAM" id="MobiDB-lite"/>
    </source>
</evidence>
<sequence length="383" mass="43021">MTPRGKAQGWLTSASASMGPSDQPNLSKILGARRRKMKEQSVARKVPVRNEDTDAEKWVYRFLGNLAAIEANKKAAITKNTAAMSRFNRKRRSVTTRKRPAVHRRLRSPTPYSWDRVATPPRSPISAFQSPTCDSMDELEYQEEHRRHALMDEDNNASPSVVLGEKSYEDPTLLAKINRYIRAGKRRAQRYVRKALSFAVEAGYLLPADRDGKLLRVSASLLRNEQPSDARGRRRGGAPRRKTSRSSKMKARRTSTRKRKTASKRKHRLQSSPRRQTVPDAMKTDVESQNQPGPQESAGAGLEPVPSRQSRERSIVGSIKSSSARRSSRSRSVSRMSNNQKDSLMSPNDEDNDQMCGSGVGVPEMVNQDHSSLISKPYAYDQC</sequence>
<comment type="caution">
    <text evidence="2">The sequence shown here is derived from an EMBL/GenBank/DDBJ whole genome shotgun (WGS) entry which is preliminary data.</text>
</comment>
<feature type="compositionally biased region" description="Polar residues" evidence="1">
    <location>
        <begin position="10"/>
        <end position="26"/>
    </location>
</feature>
<keyword evidence="3" id="KW-1185">Reference proteome</keyword>
<accession>A0ABD2X1Y1</accession>
<feature type="compositionally biased region" description="Low complexity" evidence="1">
    <location>
        <begin position="318"/>
        <end position="337"/>
    </location>
</feature>
<name>A0ABD2X1Y1_9HYME</name>
<dbReference type="Proteomes" id="UP001627154">
    <property type="component" value="Unassembled WGS sequence"/>
</dbReference>
<gene>
    <name evidence="2" type="ORF">TKK_007949</name>
</gene>
<evidence type="ECO:0000313" key="2">
    <source>
        <dbReference type="EMBL" id="KAL3398847.1"/>
    </source>
</evidence>
<evidence type="ECO:0000313" key="3">
    <source>
        <dbReference type="Proteomes" id="UP001627154"/>
    </source>
</evidence>
<proteinExistence type="predicted"/>
<feature type="region of interest" description="Disordered" evidence="1">
    <location>
        <begin position="1"/>
        <end position="26"/>
    </location>
</feature>
<dbReference type="AlphaFoldDB" id="A0ABD2X1Y1"/>
<protein>
    <submittedName>
        <fullName evidence="2">Uncharacterized protein</fullName>
    </submittedName>
</protein>
<organism evidence="2 3">
    <name type="scientific">Trichogramma kaykai</name>
    <dbReference type="NCBI Taxonomy" id="54128"/>
    <lineage>
        <taxon>Eukaryota</taxon>
        <taxon>Metazoa</taxon>
        <taxon>Ecdysozoa</taxon>
        <taxon>Arthropoda</taxon>
        <taxon>Hexapoda</taxon>
        <taxon>Insecta</taxon>
        <taxon>Pterygota</taxon>
        <taxon>Neoptera</taxon>
        <taxon>Endopterygota</taxon>
        <taxon>Hymenoptera</taxon>
        <taxon>Apocrita</taxon>
        <taxon>Proctotrupomorpha</taxon>
        <taxon>Chalcidoidea</taxon>
        <taxon>Trichogrammatidae</taxon>
        <taxon>Trichogramma</taxon>
    </lineage>
</organism>
<reference evidence="2 3" key="1">
    <citation type="journal article" date="2024" name="bioRxiv">
        <title>A reference genome for Trichogramma kaykai: A tiny desert-dwelling parasitoid wasp with competing sex-ratio distorters.</title>
        <authorList>
            <person name="Culotta J."/>
            <person name="Lindsey A.R."/>
        </authorList>
    </citation>
    <scope>NUCLEOTIDE SEQUENCE [LARGE SCALE GENOMIC DNA]</scope>
    <source>
        <strain evidence="2 3">KSX58</strain>
    </source>
</reference>
<feature type="region of interest" description="Disordered" evidence="1">
    <location>
        <begin position="225"/>
        <end position="383"/>
    </location>
</feature>
<dbReference type="EMBL" id="JBJJXI010000059">
    <property type="protein sequence ID" value="KAL3398847.1"/>
    <property type="molecule type" value="Genomic_DNA"/>
</dbReference>
<feature type="compositionally biased region" description="Basic residues" evidence="1">
    <location>
        <begin position="232"/>
        <end position="269"/>
    </location>
</feature>